<dbReference type="Proteomes" id="UP000260717">
    <property type="component" value="Unassembled WGS sequence"/>
</dbReference>
<evidence type="ECO:0000313" key="6">
    <source>
        <dbReference type="EMBL" id="RHD94361.1"/>
    </source>
</evidence>
<evidence type="ECO:0000313" key="11">
    <source>
        <dbReference type="Proteomes" id="UP000479563"/>
    </source>
</evidence>
<dbReference type="AlphaFoldDB" id="A0A173TV11"/>
<dbReference type="EMBL" id="CYXM01000007">
    <property type="protein sequence ID" value="CUN06683.1"/>
    <property type="molecule type" value="Genomic_DNA"/>
</dbReference>
<dbReference type="RefSeq" id="WP_012744064.1">
    <property type="nucleotide sequence ID" value="NZ_CP092643.1"/>
</dbReference>
<protein>
    <submittedName>
        <fullName evidence="1">Uncharacterized protein</fullName>
    </submittedName>
</protein>
<accession>A0A173TV11</accession>
<dbReference type="Proteomes" id="UP000095673">
    <property type="component" value="Unassembled WGS sequence"/>
</dbReference>
<dbReference type="EMBL" id="QSEN01000004">
    <property type="protein sequence ID" value="RGZ76170.1"/>
    <property type="molecule type" value="Genomic_DNA"/>
</dbReference>
<evidence type="ECO:0000313" key="8">
    <source>
        <dbReference type="Proteomes" id="UP000260717"/>
    </source>
</evidence>
<dbReference type="Proteomes" id="UP000284835">
    <property type="component" value="Unassembled WGS sequence"/>
</dbReference>
<dbReference type="Proteomes" id="UP000479563">
    <property type="component" value="Unassembled WGS sequence"/>
</dbReference>
<name>A0A173TV11_9FIRM</name>
<dbReference type="OrthoDB" id="1701013at2"/>
<dbReference type="Proteomes" id="UP000283431">
    <property type="component" value="Unassembled WGS sequence"/>
</dbReference>
<evidence type="ECO:0000313" key="9">
    <source>
        <dbReference type="Proteomes" id="UP000283431"/>
    </source>
</evidence>
<reference evidence="3 11" key="3">
    <citation type="journal article" date="2019" name="Nat. Med.">
        <title>A library of human gut bacterial isolates paired with longitudinal multiomics data enables mechanistic microbiome research.</title>
        <authorList>
            <person name="Poyet M."/>
            <person name="Groussin M."/>
            <person name="Gibbons S.M."/>
            <person name="Avila-Pacheco J."/>
            <person name="Jiang X."/>
            <person name="Kearney S.M."/>
            <person name="Perrotta A.R."/>
            <person name="Berdy B."/>
            <person name="Zhao S."/>
            <person name="Lieberman T.D."/>
            <person name="Swanson P.K."/>
            <person name="Smith M."/>
            <person name="Roesemann S."/>
            <person name="Alexander J.E."/>
            <person name="Rich S.A."/>
            <person name="Livny J."/>
            <person name="Vlamakis H."/>
            <person name="Clish C."/>
            <person name="Bullock K."/>
            <person name="Deik A."/>
            <person name="Scott J."/>
            <person name="Pierce K.A."/>
            <person name="Xavier R.J."/>
            <person name="Alm E.J."/>
        </authorList>
    </citation>
    <scope>NUCLEOTIDE SEQUENCE [LARGE SCALE GENOMIC DNA]</scope>
    <source>
        <strain evidence="3 11">BIOML-A11</strain>
    </source>
</reference>
<dbReference type="EMBL" id="QSJS01000009">
    <property type="protein sequence ID" value="RHD94361.1"/>
    <property type="molecule type" value="Genomic_DNA"/>
</dbReference>
<dbReference type="EMBL" id="QSTI01000020">
    <property type="protein sequence ID" value="RGM46566.1"/>
    <property type="molecule type" value="Genomic_DNA"/>
</dbReference>
<dbReference type="Proteomes" id="UP001197741">
    <property type="component" value="Unassembled WGS sequence"/>
</dbReference>
<organism evidence="1 7">
    <name type="scientific">Agathobacter rectalis</name>
    <dbReference type="NCBI Taxonomy" id="39491"/>
    <lineage>
        <taxon>Bacteria</taxon>
        <taxon>Bacillati</taxon>
        <taxon>Bacillota</taxon>
        <taxon>Clostridia</taxon>
        <taxon>Lachnospirales</taxon>
        <taxon>Lachnospiraceae</taxon>
        <taxon>Agathobacter</taxon>
    </lineage>
</organism>
<reference evidence="2" key="4">
    <citation type="submission" date="2021-10" db="EMBL/GenBank/DDBJ databases">
        <title>Collection of gut derived symbiotic bacterial strains cultured from healthy donors.</title>
        <authorList>
            <person name="Lin H."/>
            <person name="Littmann E."/>
            <person name="Kohout C."/>
            <person name="Pamer E.G."/>
        </authorList>
    </citation>
    <scope>NUCLEOTIDE SEQUENCE</scope>
    <source>
        <strain evidence="2">DFI.7.28A</strain>
    </source>
</reference>
<dbReference type="EMBL" id="JAJCJQ010000016">
    <property type="protein sequence ID" value="MCB6961351.1"/>
    <property type="molecule type" value="Genomic_DNA"/>
</dbReference>
<reference evidence="8 9" key="2">
    <citation type="submission" date="2018-08" db="EMBL/GenBank/DDBJ databases">
        <title>A genome reference for cultivated species of the human gut microbiota.</title>
        <authorList>
            <person name="Zou Y."/>
            <person name="Xue W."/>
            <person name="Luo G."/>
        </authorList>
    </citation>
    <scope>NUCLEOTIDE SEQUENCE [LARGE SCALE GENOMIC DNA]</scope>
    <source>
        <strain evidence="6 10">AM30-13AC</strain>
        <strain evidence="5 9">AM48-7</strain>
        <strain evidence="4 8">OM08-12AT</strain>
    </source>
</reference>
<dbReference type="GeneID" id="86989970"/>
<evidence type="ECO:0000313" key="3">
    <source>
        <dbReference type="EMBL" id="MSC60209.1"/>
    </source>
</evidence>
<proteinExistence type="predicted"/>
<evidence type="ECO:0000313" key="1">
    <source>
        <dbReference type="EMBL" id="CUN06683.1"/>
    </source>
</evidence>
<gene>
    <name evidence="6" type="ORF">DW775_08605</name>
    <name evidence="5" type="ORF">DW975_03225</name>
    <name evidence="4" type="ORF">DXC13_11520</name>
    <name evidence="1" type="ORF">ERS852580_01838</name>
    <name evidence="3" type="ORF">GKE07_08380</name>
    <name evidence="2" type="ORF">LIZ82_10700</name>
</gene>
<evidence type="ECO:0000313" key="7">
    <source>
        <dbReference type="Proteomes" id="UP000095673"/>
    </source>
</evidence>
<sequence length="94" mass="10416">MTTPLGDIEICIDGKTIKYTAQNMGVMDRLCLDVDGRFCIKVEFVPDGERHTISCIIKSHIPSDKDGVESGEQLALKSFYKGHSKLFDSVFMSG</sequence>
<dbReference type="EMBL" id="WKQP01000010">
    <property type="protein sequence ID" value="MSC60209.1"/>
    <property type="molecule type" value="Genomic_DNA"/>
</dbReference>
<evidence type="ECO:0000313" key="4">
    <source>
        <dbReference type="EMBL" id="RGM46566.1"/>
    </source>
</evidence>
<evidence type="ECO:0000313" key="5">
    <source>
        <dbReference type="EMBL" id="RGZ76170.1"/>
    </source>
</evidence>
<evidence type="ECO:0000313" key="10">
    <source>
        <dbReference type="Proteomes" id="UP000284835"/>
    </source>
</evidence>
<evidence type="ECO:0000313" key="2">
    <source>
        <dbReference type="EMBL" id="MCB6961351.1"/>
    </source>
</evidence>
<reference evidence="1 7" key="1">
    <citation type="submission" date="2015-09" db="EMBL/GenBank/DDBJ databases">
        <authorList>
            <consortium name="Pathogen Informatics"/>
        </authorList>
    </citation>
    <scope>NUCLEOTIDE SEQUENCE [LARGE SCALE GENOMIC DNA]</scope>
    <source>
        <strain evidence="1 7">2789STDY5834968</strain>
    </source>
</reference>